<dbReference type="OrthoDB" id="676338at2"/>
<dbReference type="RefSeq" id="WP_138535494.1">
    <property type="nucleotide sequence ID" value="NZ_VANR01000003.1"/>
</dbReference>
<dbReference type="AlphaFoldDB" id="A0A5S3N7L2"/>
<dbReference type="PROSITE" id="PS51257">
    <property type="entry name" value="PROKAR_LIPOPROTEIN"/>
    <property type="match status" value="1"/>
</dbReference>
<comment type="caution">
    <text evidence="1">The sequence shown here is derived from an EMBL/GenBank/DDBJ whole genome shotgun (WGS) entry which is preliminary data.</text>
</comment>
<reference evidence="1 2" key="1">
    <citation type="submission" date="2019-05" db="EMBL/GenBank/DDBJ databases">
        <title>Polaribacter aestuariivivens sp. nov., isolated from a tidal flat.</title>
        <authorList>
            <person name="Yoon J.-H."/>
        </authorList>
    </citation>
    <scope>NUCLEOTIDE SEQUENCE [LARGE SCALE GENOMIC DNA]</scope>
    <source>
        <strain evidence="1 2">DBTF-3</strain>
    </source>
</reference>
<dbReference type="Pfam" id="PF19897">
    <property type="entry name" value="DUF6370"/>
    <property type="match status" value="1"/>
</dbReference>
<dbReference type="InterPro" id="IPR045950">
    <property type="entry name" value="DUF6370"/>
</dbReference>
<keyword evidence="2" id="KW-1185">Reference proteome</keyword>
<accession>A0A5S3N7L2</accession>
<evidence type="ECO:0000313" key="2">
    <source>
        <dbReference type="Proteomes" id="UP000307140"/>
    </source>
</evidence>
<protein>
    <submittedName>
        <fullName evidence="1">Uncharacterized protein</fullName>
    </submittedName>
</protein>
<organism evidence="1 2">
    <name type="scientific">Polaribacter aestuariivivens</name>
    <dbReference type="NCBI Taxonomy" id="2304626"/>
    <lineage>
        <taxon>Bacteria</taxon>
        <taxon>Pseudomonadati</taxon>
        <taxon>Bacteroidota</taxon>
        <taxon>Flavobacteriia</taxon>
        <taxon>Flavobacteriales</taxon>
        <taxon>Flavobacteriaceae</taxon>
    </lineage>
</organism>
<sequence length="105" mass="11527">MKNILLLSVLLFIFSCGNKKEVTQVAEISCGQCKFDLDSEDGCSLAVRLEDKAYFVDGFGIDDFGDAHDEKIGFCNVIRKGEITGKVVDGRFVASSLKLIDAEQK</sequence>
<name>A0A5S3N7L2_9FLAO</name>
<proteinExistence type="predicted"/>
<dbReference type="Proteomes" id="UP000307140">
    <property type="component" value="Unassembled WGS sequence"/>
</dbReference>
<gene>
    <name evidence="1" type="ORF">FDT66_07205</name>
</gene>
<dbReference type="EMBL" id="VANR01000003">
    <property type="protein sequence ID" value="TMM30544.1"/>
    <property type="molecule type" value="Genomic_DNA"/>
</dbReference>
<evidence type="ECO:0000313" key="1">
    <source>
        <dbReference type="EMBL" id="TMM30544.1"/>
    </source>
</evidence>